<organism evidence="2 3">
    <name type="scientific">Sphaerulina musiva (strain SO2202)</name>
    <name type="common">Poplar stem canker fungus</name>
    <name type="synonym">Septoria musiva</name>
    <dbReference type="NCBI Taxonomy" id="692275"/>
    <lineage>
        <taxon>Eukaryota</taxon>
        <taxon>Fungi</taxon>
        <taxon>Dikarya</taxon>
        <taxon>Ascomycota</taxon>
        <taxon>Pezizomycotina</taxon>
        <taxon>Dothideomycetes</taxon>
        <taxon>Dothideomycetidae</taxon>
        <taxon>Mycosphaerellales</taxon>
        <taxon>Mycosphaerellaceae</taxon>
        <taxon>Sphaerulina</taxon>
    </lineage>
</organism>
<reference evidence="2 3" key="1">
    <citation type="journal article" date="2012" name="PLoS Pathog.">
        <title>Diverse lifestyles and strategies of plant pathogenesis encoded in the genomes of eighteen Dothideomycetes fungi.</title>
        <authorList>
            <person name="Ohm R.A."/>
            <person name="Feau N."/>
            <person name="Henrissat B."/>
            <person name="Schoch C.L."/>
            <person name="Horwitz B.A."/>
            <person name="Barry K.W."/>
            <person name="Condon B.J."/>
            <person name="Copeland A.C."/>
            <person name="Dhillon B."/>
            <person name="Glaser F."/>
            <person name="Hesse C.N."/>
            <person name="Kosti I."/>
            <person name="LaButti K."/>
            <person name="Lindquist E.A."/>
            <person name="Lucas S."/>
            <person name="Salamov A.A."/>
            <person name="Bradshaw R.E."/>
            <person name="Ciuffetti L."/>
            <person name="Hamelin R.C."/>
            <person name="Kema G.H.J."/>
            <person name="Lawrence C."/>
            <person name="Scott J.A."/>
            <person name="Spatafora J.W."/>
            <person name="Turgeon B.G."/>
            <person name="de Wit P.J.G.M."/>
            <person name="Zhong S."/>
            <person name="Goodwin S.B."/>
            <person name="Grigoriev I.V."/>
        </authorList>
    </citation>
    <scope>NUCLEOTIDE SEQUENCE [LARGE SCALE GENOMIC DNA]</scope>
    <source>
        <strain evidence="2 3">SO2202</strain>
    </source>
</reference>
<proteinExistence type="predicted"/>
<dbReference type="RefSeq" id="XP_016757625.1">
    <property type="nucleotide sequence ID" value="XM_016901597.1"/>
</dbReference>
<dbReference type="EMBL" id="KB456269">
    <property type="protein sequence ID" value="EMF09504.1"/>
    <property type="molecule type" value="Genomic_DNA"/>
</dbReference>
<evidence type="ECO:0000313" key="2">
    <source>
        <dbReference type="EMBL" id="EMF09504.1"/>
    </source>
</evidence>
<dbReference type="Proteomes" id="UP000016931">
    <property type="component" value="Unassembled WGS sequence"/>
</dbReference>
<dbReference type="AlphaFoldDB" id="N1QHM5"/>
<evidence type="ECO:0000313" key="3">
    <source>
        <dbReference type="Proteomes" id="UP000016931"/>
    </source>
</evidence>
<keyword evidence="3" id="KW-1185">Reference proteome</keyword>
<gene>
    <name evidence="2" type="ORF">SEPMUDRAFT_120354</name>
</gene>
<accession>N1QHM5</accession>
<feature type="region of interest" description="Disordered" evidence="1">
    <location>
        <begin position="78"/>
        <end position="105"/>
    </location>
</feature>
<name>N1QHM5_SPHMS</name>
<feature type="compositionally biased region" description="Low complexity" evidence="1">
    <location>
        <begin position="13"/>
        <end position="26"/>
    </location>
</feature>
<dbReference type="HOGENOM" id="CLU_2238289_0_0_1"/>
<protein>
    <submittedName>
        <fullName evidence="2">Uncharacterized protein</fullName>
    </submittedName>
</protein>
<feature type="region of interest" description="Disordered" evidence="1">
    <location>
        <begin position="1"/>
        <end position="26"/>
    </location>
</feature>
<dbReference type="GeneID" id="27898734"/>
<evidence type="ECO:0000256" key="1">
    <source>
        <dbReference type="SAM" id="MobiDB-lite"/>
    </source>
</evidence>
<sequence length="105" mass="11367">MSRGLSVRTSPNASTTTMHLHSSLTATEHSACRPALLEESSAYRLRATSFALPGSGDQAGDVGNGGIIDRAFDWQPESQGMNMSYHEQGKEKQSARHVFNTEQGE</sequence>